<comment type="caution">
    <text evidence="2">The sequence shown here is derived from an EMBL/GenBank/DDBJ whole genome shotgun (WGS) entry which is preliminary data.</text>
</comment>
<dbReference type="EMBL" id="BPLQ01001475">
    <property type="protein sequence ID" value="GIX82090.1"/>
    <property type="molecule type" value="Genomic_DNA"/>
</dbReference>
<keyword evidence="3" id="KW-1185">Reference proteome</keyword>
<evidence type="ECO:0000256" key="1">
    <source>
        <dbReference type="SAM" id="MobiDB-lite"/>
    </source>
</evidence>
<evidence type="ECO:0000313" key="3">
    <source>
        <dbReference type="Proteomes" id="UP001054837"/>
    </source>
</evidence>
<proteinExistence type="predicted"/>
<accession>A0AAV4NBD2</accession>
<gene>
    <name evidence="2" type="ORF">CDAR_166631</name>
</gene>
<dbReference type="Proteomes" id="UP001054837">
    <property type="component" value="Unassembled WGS sequence"/>
</dbReference>
<feature type="region of interest" description="Disordered" evidence="1">
    <location>
        <begin position="1"/>
        <end position="25"/>
    </location>
</feature>
<dbReference type="AlphaFoldDB" id="A0AAV4NBD2"/>
<reference evidence="2 3" key="1">
    <citation type="submission" date="2021-06" db="EMBL/GenBank/DDBJ databases">
        <title>Caerostris darwini draft genome.</title>
        <authorList>
            <person name="Kono N."/>
            <person name="Arakawa K."/>
        </authorList>
    </citation>
    <scope>NUCLEOTIDE SEQUENCE [LARGE SCALE GENOMIC DNA]</scope>
</reference>
<protein>
    <submittedName>
        <fullName evidence="2">Uncharacterized protein</fullName>
    </submittedName>
</protein>
<organism evidence="2 3">
    <name type="scientific">Caerostris darwini</name>
    <dbReference type="NCBI Taxonomy" id="1538125"/>
    <lineage>
        <taxon>Eukaryota</taxon>
        <taxon>Metazoa</taxon>
        <taxon>Ecdysozoa</taxon>
        <taxon>Arthropoda</taxon>
        <taxon>Chelicerata</taxon>
        <taxon>Arachnida</taxon>
        <taxon>Araneae</taxon>
        <taxon>Araneomorphae</taxon>
        <taxon>Entelegynae</taxon>
        <taxon>Araneoidea</taxon>
        <taxon>Araneidae</taxon>
        <taxon>Caerostris</taxon>
    </lineage>
</organism>
<feature type="compositionally biased region" description="Acidic residues" evidence="1">
    <location>
        <begin position="15"/>
        <end position="25"/>
    </location>
</feature>
<sequence>MEDDYLFMEESSRDGEDETEFDDEPEDVKDEYDEFFMLCNIENSLGGREEFFDDLLLLISDSEIFTTFTKFIHSLRGTTLGSLRRKEDSTTRRVISYGKICGPIVSVLNDARLVGILMLGHAGGKERLFLSHGDFER</sequence>
<name>A0AAV4NBD2_9ARAC</name>
<evidence type="ECO:0000313" key="2">
    <source>
        <dbReference type="EMBL" id="GIX82090.1"/>
    </source>
</evidence>